<proteinExistence type="predicted"/>
<dbReference type="RefSeq" id="WP_062408707.1">
    <property type="nucleotide sequence ID" value="NZ_BJCS01000001.1"/>
</dbReference>
<dbReference type="KEGG" id="pnp:IJ22_20710"/>
<keyword evidence="2" id="KW-1185">Reference proteome</keyword>
<reference evidence="1 2" key="2">
    <citation type="journal article" date="2016" name="Genome Announc.">
        <title>Complete Genome Sequences of Two Interactive Moderate Thermophiles, Paenibacillus napthalenovorans 32O-Y and Paenibacillus sp. 32O-W.</title>
        <authorList>
            <person name="Butler R.R.III."/>
            <person name="Wang J."/>
            <person name="Stark B.C."/>
            <person name="Pombert J.F."/>
        </authorList>
    </citation>
    <scope>NUCLEOTIDE SEQUENCE [LARGE SCALE GENOMIC DNA]</scope>
    <source>
        <strain evidence="1 2">32O-Y</strain>
    </source>
</reference>
<protein>
    <submittedName>
        <fullName evidence="1">Uncharacterized protein</fullName>
    </submittedName>
</protein>
<accession>A0A0U2W4V4</accession>
<name>A0A0U2W4V4_9BACL</name>
<dbReference type="STRING" id="162209.IJ22_20710"/>
<sequence>MTLGGSWTEWKRVPSQVLGERLKTVRSLKELEHEMYEIAKDIETGEHYLHYAYLHRNFKAVGPDSGQEEVFHQLMPLTSDDVLGLLFGEQPYDYPNHWDKPFLRNGPEGDYVWFDPSYAAEEEEHEALGLEIAQQLAKFKAEGDLSEDSVRKLLDKLNKDDGEKKE</sequence>
<evidence type="ECO:0000313" key="1">
    <source>
        <dbReference type="EMBL" id="ALS22445.1"/>
    </source>
</evidence>
<gene>
    <name evidence="1" type="ORF">IJ22_20710</name>
</gene>
<reference evidence="2" key="1">
    <citation type="submission" date="2015-12" db="EMBL/GenBank/DDBJ databases">
        <title>Complete genome sequences of two moderately thermophilic Paenibacillus species.</title>
        <authorList>
            <person name="Butler R.III."/>
            <person name="Wang J."/>
            <person name="Stark B.C."/>
            <person name="Pombert J.-F."/>
        </authorList>
    </citation>
    <scope>NUCLEOTIDE SEQUENCE [LARGE SCALE GENOMIC DNA]</scope>
    <source>
        <strain evidence="2">32O-Y</strain>
    </source>
</reference>
<dbReference type="EMBL" id="CP013652">
    <property type="protein sequence ID" value="ALS22445.1"/>
    <property type="molecule type" value="Genomic_DNA"/>
</dbReference>
<organism evidence="1 2">
    <name type="scientific">Paenibacillus naphthalenovorans</name>
    <dbReference type="NCBI Taxonomy" id="162209"/>
    <lineage>
        <taxon>Bacteria</taxon>
        <taxon>Bacillati</taxon>
        <taxon>Bacillota</taxon>
        <taxon>Bacilli</taxon>
        <taxon>Bacillales</taxon>
        <taxon>Paenibacillaceae</taxon>
        <taxon>Paenibacillus</taxon>
    </lineage>
</organism>
<dbReference type="Proteomes" id="UP000061660">
    <property type="component" value="Chromosome"/>
</dbReference>
<dbReference type="OrthoDB" id="2596091at2"/>
<dbReference type="AlphaFoldDB" id="A0A0U2W4V4"/>
<dbReference type="PATRIC" id="fig|162209.4.peg.2196"/>
<evidence type="ECO:0000313" key="2">
    <source>
        <dbReference type="Proteomes" id="UP000061660"/>
    </source>
</evidence>